<dbReference type="GO" id="GO:0003676">
    <property type="term" value="F:nucleic acid binding"/>
    <property type="evidence" value="ECO:0007669"/>
    <property type="project" value="InterPro"/>
</dbReference>
<dbReference type="Proteomes" id="UP000593568">
    <property type="component" value="Unassembled WGS sequence"/>
</dbReference>
<dbReference type="InterPro" id="IPR036397">
    <property type="entry name" value="RNaseH_sf"/>
</dbReference>
<accession>A0A7J9FJM3</accession>
<protein>
    <recommendedName>
        <fullName evidence="1">RNase H type-1 domain-containing protein</fullName>
    </recommendedName>
</protein>
<dbReference type="Pfam" id="PF13456">
    <property type="entry name" value="RVT_3"/>
    <property type="match status" value="1"/>
</dbReference>
<dbReference type="InterPro" id="IPR002156">
    <property type="entry name" value="RNaseH_domain"/>
</dbReference>
<evidence type="ECO:0000313" key="3">
    <source>
        <dbReference type="Proteomes" id="UP000593568"/>
    </source>
</evidence>
<feature type="domain" description="RNase H type-1" evidence="1">
    <location>
        <begin position="2"/>
        <end position="68"/>
    </location>
</feature>
<dbReference type="GO" id="GO:0004523">
    <property type="term" value="F:RNA-DNA hybrid ribonuclease activity"/>
    <property type="evidence" value="ECO:0007669"/>
    <property type="project" value="InterPro"/>
</dbReference>
<evidence type="ECO:0000259" key="1">
    <source>
        <dbReference type="Pfam" id="PF13456"/>
    </source>
</evidence>
<evidence type="ECO:0000313" key="2">
    <source>
        <dbReference type="EMBL" id="MBA0785164.1"/>
    </source>
</evidence>
<sequence>MIQLGYHTVNIIGDTKTVITKCQCGSRDRSEIGAIICDIQSLKEFSQKVRFYFIPRSENVEAHRLGKRSLQKGEEQYLVGETSRAICDESELNRLDKSK</sequence>
<dbReference type="EMBL" id="JABEZW010217922">
    <property type="protein sequence ID" value="MBA0785164.1"/>
    <property type="molecule type" value="Genomic_DNA"/>
</dbReference>
<proteinExistence type="predicted"/>
<reference evidence="2 3" key="1">
    <citation type="journal article" date="2019" name="Genome Biol. Evol.">
        <title>Insights into the evolution of the New World diploid cottons (Gossypium, subgenus Houzingenia) based on genome sequencing.</title>
        <authorList>
            <person name="Grover C.E."/>
            <person name="Arick M.A. 2nd"/>
            <person name="Thrash A."/>
            <person name="Conover J.L."/>
            <person name="Sanders W.S."/>
            <person name="Peterson D.G."/>
            <person name="Frelichowski J.E."/>
            <person name="Scheffler J.A."/>
            <person name="Scheffler B.E."/>
            <person name="Wendel J.F."/>
        </authorList>
    </citation>
    <scope>NUCLEOTIDE SEQUENCE [LARGE SCALE GENOMIC DNA]</scope>
    <source>
        <strain evidence="2">8</strain>
        <tissue evidence="2">Leaf</tissue>
    </source>
</reference>
<gene>
    <name evidence="2" type="ORF">Gotri_026492</name>
</gene>
<comment type="caution">
    <text evidence="2">The sequence shown here is derived from an EMBL/GenBank/DDBJ whole genome shotgun (WGS) entry which is preliminary data.</text>
</comment>
<dbReference type="AlphaFoldDB" id="A0A7J9FJM3"/>
<organism evidence="2 3">
    <name type="scientific">Gossypium trilobum</name>
    <dbReference type="NCBI Taxonomy" id="34281"/>
    <lineage>
        <taxon>Eukaryota</taxon>
        <taxon>Viridiplantae</taxon>
        <taxon>Streptophyta</taxon>
        <taxon>Embryophyta</taxon>
        <taxon>Tracheophyta</taxon>
        <taxon>Spermatophyta</taxon>
        <taxon>Magnoliopsida</taxon>
        <taxon>eudicotyledons</taxon>
        <taxon>Gunneridae</taxon>
        <taxon>Pentapetalae</taxon>
        <taxon>rosids</taxon>
        <taxon>malvids</taxon>
        <taxon>Malvales</taxon>
        <taxon>Malvaceae</taxon>
        <taxon>Malvoideae</taxon>
        <taxon>Gossypium</taxon>
    </lineage>
</organism>
<name>A0A7J9FJM3_9ROSI</name>
<dbReference type="Gene3D" id="3.30.420.10">
    <property type="entry name" value="Ribonuclease H-like superfamily/Ribonuclease H"/>
    <property type="match status" value="1"/>
</dbReference>
<keyword evidence="3" id="KW-1185">Reference proteome</keyword>